<dbReference type="Pfam" id="PF17681">
    <property type="entry name" value="GCP_N_terminal"/>
    <property type="match status" value="1"/>
</dbReference>
<dbReference type="GO" id="GO:0000278">
    <property type="term" value="P:mitotic cell cycle"/>
    <property type="evidence" value="ECO:0007669"/>
    <property type="project" value="TreeGrafter"/>
</dbReference>
<dbReference type="GO" id="GO:0043015">
    <property type="term" value="F:gamma-tubulin binding"/>
    <property type="evidence" value="ECO:0007669"/>
    <property type="project" value="InterPro"/>
</dbReference>
<evidence type="ECO:0000313" key="7">
    <source>
        <dbReference type="Proteomes" id="UP000015453"/>
    </source>
</evidence>
<keyword evidence="2 4" id="KW-0493">Microtubule</keyword>
<gene>
    <name evidence="6" type="ORF">M569_01412</name>
</gene>
<protein>
    <recommendedName>
        <fullName evidence="4">Gamma-tubulin complex component</fullName>
    </recommendedName>
</protein>
<feature type="non-terminal residue" evidence="6">
    <location>
        <position position="151"/>
    </location>
</feature>
<dbReference type="PANTHER" id="PTHR19302">
    <property type="entry name" value="GAMMA TUBULIN COMPLEX PROTEIN"/>
    <property type="match status" value="1"/>
</dbReference>
<dbReference type="Proteomes" id="UP000015453">
    <property type="component" value="Unassembled WGS sequence"/>
</dbReference>
<dbReference type="AlphaFoldDB" id="S8D0T8"/>
<dbReference type="GO" id="GO:0051321">
    <property type="term" value="P:meiotic cell cycle"/>
    <property type="evidence" value="ECO:0007669"/>
    <property type="project" value="TreeGrafter"/>
</dbReference>
<feature type="domain" description="Gamma tubulin complex component protein N-terminal" evidence="5">
    <location>
        <begin position="67"/>
        <end position="150"/>
    </location>
</feature>
<dbReference type="InterPro" id="IPR007259">
    <property type="entry name" value="GCP"/>
</dbReference>
<comment type="similarity">
    <text evidence="4">Belongs to the TUBGCP family.</text>
</comment>
<name>S8D0T8_9LAMI</name>
<comment type="subcellular location">
    <subcellularLocation>
        <location evidence="4">Cytoplasm</location>
        <location evidence="4">Cytoskeleton</location>
        <location evidence="4">Microtubule organizing center</location>
    </subcellularLocation>
</comment>
<accession>S8D0T8</accession>
<dbReference type="GO" id="GO:0031122">
    <property type="term" value="P:cytoplasmic microtubule organization"/>
    <property type="evidence" value="ECO:0007669"/>
    <property type="project" value="TreeGrafter"/>
</dbReference>
<evidence type="ECO:0000313" key="6">
    <source>
        <dbReference type="EMBL" id="EPS73344.1"/>
    </source>
</evidence>
<keyword evidence="3 4" id="KW-0206">Cytoskeleton</keyword>
<dbReference type="PANTHER" id="PTHR19302:SF13">
    <property type="entry name" value="GAMMA-TUBULIN COMPLEX COMPONENT 2"/>
    <property type="match status" value="1"/>
</dbReference>
<proteinExistence type="inferred from homology"/>
<organism evidence="6 7">
    <name type="scientific">Genlisea aurea</name>
    <dbReference type="NCBI Taxonomy" id="192259"/>
    <lineage>
        <taxon>Eukaryota</taxon>
        <taxon>Viridiplantae</taxon>
        <taxon>Streptophyta</taxon>
        <taxon>Embryophyta</taxon>
        <taxon>Tracheophyta</taxon>
        <taxon>Spermatophyta</taxon>
        <taxon>Magnoliopsida</taxon>
        <taxon>eudicotyledons</taxon>
        <taxon>Gunneridae</taxon>
        <taxon>Pentapetalae</taxon>
        <taxon>asterids</taxon>
        <taxon>lamiids</taxon>
        <taxon>Lamiales</taxon>
        <taxon>Lentibulariaceae</taxon>
        <taxon>Genlisea</taxon>
    </lineage>
</organism>
<dbReference type="InterPro" id="IPR041470">
    <property type="entry name" value="GCP_N"/>
</dbReference>
<keyword evidence="7" id="KW-1185">Reference proteome</keyword>
<dbReference type="GO" id="GO:0000922">
    <property type="term" value="C:spindle pole"/>
    <property type="evidence" value="ECO:0007669"/>
    <property type="project" value="InterPro"/>
</dbReference>
<comment type="caution">
    <text evidence="6">The sequence shown here is derived from an EMBL/GenBank/DDBJ whole genome shotgun (WGS) entry which is preliminary data.</text>
</comment>
<evidence type="ECO:0000256" key="1">
    <source>
        <dbReference type="ARBA" id="ARBA00022490"/>
    </source>
</evidence>
<sequence length="151" mass="16734">MDAATAVKPSTPKWNVDRPFLTGRFHQQMKSAHGGGESKGLTFDMFRSGVDKPIGCYHVAVQELIVIDDLLSALVGIEGRYISIRTDHGEDYTVLFHVDASMDLTLQESAKRTFLLCESYVLINQFVESISQFKSGLVNHAFAAALRTLLL</sequence>
<dbReference type="GO" id="GO:0007020">
    <property type="term" value="P:microtubule nucleation"/>
    <property type="evidence" value="ECO:0007669"/>
    <property type="project" value="InterPro"/>
</dbReference>
<dbReference type="EMBL" id="AUSU01000462">
    <property type="protein sequence ID" value="EPS73344.1"/>
    <property type="molecule type" value="Genomic_DNA"/>
</dbReference>
<evidence type="ECO:0000256" key="3">
    <source>
        <dbReference type="ARBA" id="ARBA00023212"/>
    </source>
</evidence>
<dbReference type="OrthoDB" id="1711448at2759"/>
<dbReference type="GO" id="GO:0051011">
    <property type="term" value="F:microtubule minus-end binding"/>
    <property type="evidence" value="ECO:0007669"/>
    <property type="project" value="TreeGrafter"/>
</dbReference>
<keyword evidence="1 4" id="KW-0963">Cytoplasm</keyword>
<reference evidence="6 7" key="1">
    <citation type="journal article" date="2013" name="BMC Genomics">
        <title>The miniature genome of a carnivorous plant Genlisea aurea contains a low number of genes and short non-coding sequences.</title>
        <authorList>
            <person name="Leushkin E.V."/>
            <person name="Sutormin R.A."/>
            <person name="Nabieva E.R."/>
            <person name="Penin A.A."/>
            <person name="Kondrashov A.S."/>
            <person name="Logacheva M.D."/>
        </authorList>
    </citation>
    <scope>NUCLEOTIDE SEQUENCE [LARGE SCALE GENOMIC DNA]</scope>
</reference>
<evidence type="ECO:0000256" key="2">
    <source>
        <dbReference type="ARBA" id="ARBA00022701"/>
    </source>
</evidence>
<comment type="function">
    <text evidence="4">Component of the gamma-tubulin ring complex (gTuRC) which mediates microtubule nucleation.</text>
</comment>
<evidence type="ECO:0000259" key="5">
    <source>
        <dbReference type="Pfam" id="PF17681"/>
    </source>
</evidence>
<dbReference type="GO" id="GO:0005874">
    <property type="term" value="C:microtubule"/>
    <property type="evidence" value="ECO:0007669"/>
    <property type="project" value="UniProtKB-KW"/>
</dbReference>
<dbReference type="GO" id="GO:0000930">
    <property type="term" value="C:gamma-tubulin complex"/>
    <property type="evidence" value="ECO:0007669"/>
    <property type="project" value="TreeGrafter"/>
</dbReference>
<dbReference type="GO" id="GO:0051225">
    <property type="term" value="P:spindle assembly"/>
    <property type="evidence" value="ECO:0007669"/>
    <property type="project" value="TreeGrafter"/>
</dbReference>
<evidence type="ECO:0000256" key="4">
    <source>
        <dbReference type="RuleBase" id="RU363050"/>
    </source>
</evidence>